<evidence type="ECO:0000256" key="2">
    <source>
        <dbReference type="SAM" id="MobiDB-lite"/>
    </source>
</evidence>
<reference evidence="4" key="1">
    <citation type="journal article" date="2019" name="Int. J. Syst. Evol. Microbiol.">
        <title>The Global Catalogue of Microorganisms (GCM) 10K type strain sequencing project: providing services to taxonomists for standard genome sequencing and annotation.</title>
        <authorList>
            <consortium name="The Broad Institute Genomics Platform"/>
            <consortium name="The Broad Institute Genome Sequencing Center for Infectious Disease"/>
            <person name="Wu L."/>
            <person name="Ma J."/>
        </authorList>
    </citation>
    <scope>NUCLEOTIDE SEQUENCE [LARGE SCALE GENOMIC DNA]</scope>
    <source>
        <strain evidence="4">JCM 14309</strain>
    </source>
</reference>
<keyword evidence="1" id="KW-0175">Coiled coil</keyword>
<keyword evidence="4" id="KW-1185">Reference proteome</keyword>
<feature type="compositionally biased region" description="Basic residues" evidence="2">
    <location>
        <begin position="135"/>
        <end position="152"/>
    </location>
</feature>
<proteinExistence type="predicted"/>
<accession>A0ABP6M2T5</accession>
<dbReference type="EMBL" id="BAAAVT010000021">
    <property type="protein sequence ID" value="GAA3074079.1"/>
    <property type="molecule type" value="Genomic_DNA"/>
</dbReference>
<name>A0ABP6M2T5_9MICC</name>
<organism evidence="3 4">
    <name type="scientific">Nesterenkonia aethiopica</name>
    <dbReference type="NCBI Taxonomy" id="269144"/>
    <lineage>
        <taxon>Bacteria</taxon>
        <taxon>Bacillati</taxon>
        <taxon>Actinomycetota</taxon>
        <taxon>Actinomycetes</taxon>
        <taxon>Micrococcales</taxon>
        <taxon>Micrococcaceae</taxon>
        <taxon>Nesterenkonia</taxon>
    </lineage>
</organism>
<feature type="region of interest" description="Disordered" evidence="2">
    <location>
        <begin position="1"/>
        <end position="30"/>
    </location>
</feature>
<protein>
    <submittedName>
        <fullName evidence="3">Uncharacterized protein</fullName>
    </submittedName>
</protein>
<dbReference type="RefSeq" id="WP_344683248.1">
    <property type="nucleotide sequence ID" value="NZ_BAAAVT010000021.1"/>
</dbReference>
<comment type="caution">
    <text evidence="3">The sequence shown here is derived from an EMBL/GenBank/DDBJ whole genome shotgun (WGS) entry which is preliminary data.</text>
</comment>
<feature type="coiled-coil region" evidence="1">
    <location>
        <begin position="81"/>
        <end position="108"/>
    </location>
</feature>
<evidence type="ECO:0000313" key="4">
    <source>
        <dbReference type="Proteomes" id="UP001500236"/>
    </source>
</evidence>
<feature type="region of interest" description="Disordered" evidence="2">
    <location>
        <begin position="135"/>
        <end position="159"/>
    </location>
</feature>
<gene>
    <name evidence="3" type="ORF">GCM10010529_27460</name>
</gene>
<dbReference type="Proteomes" id="UP001500236">
    <property type="component" value="Unassembled WGS sequence"/>
</dbReference>
<sequence>MTGTVTEPPNERTQELKPVPELTPPTSGDQLDPLVVQLLEQHRALLRELQWAYKQLDTFHRLEVEGVLKDLSRSIDEKMADRQLTKKVERLSKDVEKLTRDVKYLRRNTPELSSRITRSARRAVVVAATDPKRAARAAARRLPRPVKDRLKRLAGGAGR</sequence>
<evidence type="ECO:0000313" key="3">
    <source>
        <dbReference type="EMBL" id="GAA3074079.1"/>
    </source>
</evidence>
<evidence type="ECO:0000256" key="1">
    <source>
        <dbReference type="SAM" id="Coils"/>
    </source>
</evidence>